<dbReference type="GO" id="GO:0008270">
    <property type="term" value="F:zinc ion binding"/>
    <property type="evidence" value="ECO:0007669"/>
    <property type="project" value="InterPro"/>
</dbReference>
<reference evidence="1" key="2">
    <citation type="submission" date="2019-11" db="EMBL/GenBank/DDBJ databases">
        <title>Improved Assembly of Tolypothrix boutellei genome.</title>
        <authorList>
            <person name="Sarangi A.N."/>
            <person name="Mukherjee M."/>
            <person name="Ghosh S."/>
            <person name="Singh D."/>
            <person name="Das A."/>
            <person name="Kant S."/>
            <person name="Prusty A."/>
            <person name="Tripathy S."/>
        </authorList>
    </citation>
    <scope>NUCLEOTIDE SEQUENCE</scope>
    <source>
        <strain evidence="1">VB521301</strain>
    </source>
</reference>
<evidence type="ECO:0000313" key="1">
    <source>
        <dbReference type="EMBL" id="KAF3889826.1"/>
    </source>
</evidence>
<sequence length="95" mass="10325">MAVCVVAEANKPSLEKSDSAKSYQKGGGGAIDLVMYVNGCQFNEAVAWLRDRFASGLEECLKHLLTTPGCKPLRLPKQNQHHSAYHLLLTQVSGP</sequence>
<dbReference type="Gene3D" id="3.90.580.10">
    <property type="entry name" value="Zinc finger, CHC2-type domain"/>
    <property type="match status" value="1"/>
</dbReference>
<dbReference type="EMBL" id="JHEG04000001">
    <property type="protein sequence ID" value="KAF3889826.1"/>
    <property type="molecule type" value="Genomic_DNA"/>
</dbReference>
<name>A0A8S9TCC4_9CYAN</name>
<comment type="caution">
    <text evidence="1">The sequence shown here is derived from an EMBL/GenBank/DDBJ whole genome shotgun (WGS) entry which is preliminary data.</text>
</comment>
<dbReference type="GO" id="GO:0003677">
    <property type="term" value="F:DNA binding"/>
    <property type="evidence" value="ECO:0007669"/>
    <property type="project" value="InterPro"/>
</dbReference>
<dbReference type="GO" id="GO:0006260">
    <property type="term" value="P:DNA replication"/>
    <property type="evidence" value="ECO:0007669"/>
    <property type="project" value="InterPro"/>
</dbReference>
<keyword evidence="2" id="KW-1185">Reference proteome</keyword>
<reference evidence="1" key="1">
    <citation type="journal article" date="2015" name="Genome Announc.">
        <title>Draft Genome Sequence of Tolypothrix boutellei Strain VB521301.</title>
        <authorList>
            <person name="Chandrababunaidu M.M."/>
            <person name="Singh D."/>
            <person name="Sen D."/>
            <person name="Bhan S."/>
            <person name="Das S."/>
            <person name="Gupta A."/>
            <person name="Adhikary S.P."/>
            <person name="Tripathy S."/>
        </authorList>
    </citation>
    <scope>NUCLEOTIDE SEQUENCE</scope>
    <source>
        <strain evidence="1">VB521301</strain>
    </source>
</reference>
<organism evidence="1 2">
    <name type="scientific">Tolypothrix bouteillei VB521301</name>
    <dbReference type="NCBI Taxonomy" id="1479485"/>
    <lineage>
        <taxon>Bacteria</taxon>
        <taxon>Bacillati</taxon>
        <taxon>Cyanobacteriota</taxon>
        <taxon>Cyanophyceae</taxon>
        <taxon>Nostocales</taxon>
        <taxon>Tolypothrichaceae</taxon>
        <taxon>Tolypothrix</taxon>
    </lineage>
</organism>
<dbReference type="Proteomes" id="UP000029738">
    <property type="component" value="Unassembled WGS sequence"/>
</dbReference>
<accession>A0A8S9TCC4</accession>
<dbReference type="SUPFAM" id="SSF57783">
    <property type="entry name" value="Zinc beta-ribbon"/>
    <property type="match status" value="1"/>
</dbReference>
<dbReference type="RefSeq" id="WP_038073294.1">
    <property type="nucleotide sequence ID" value="NZ_JHEG04000001.1"/>
</dbReference>
<gene>
    <name evidence="1" type="ORF">DA73_0400033425</name>
</gene>
<dbReference type="OrthoDB" id="6006744at2"/>
<protein>
    <submittedName>
        <fullName evidence="1">Uncharacterized protein</fullName>
    </submittedName>
</protein>
<dbReference type="InterPro" id="IPR036977">
    <property type="entry name" value="DNA_primase_Znf_CHC2"/>
</dbReference>
<evidence type="ECO:0000313" key="2">
    <source>
        <dbReference type="Proteomes" id="UP000029738"/>
    </source>
</evidence>
<proteinExistence type="predicted"/>
<dbReference type="AlphaFoldDB" id="A0A8S9TCC4"/>